<sequence>MSTDVYAFLGLSDHSYVSEASPLTNIKKKENFRVLVLIMVKIQQKRLIGTILGRPEHKPELRERSVWTDPVRISVEYTPTLVRPLRTNLSFV</sequence>
<protein>
    <submittedName>
        <fullName evidence="2">Uncharacterized protein</fullName>
    </submittedName>
</protein>
<organism evidence="1 2">
    <name type="scientific">Romanomermis culicivorax</name>
    <name type="common">Nematode worm</name>
    <dbReference type="NCBI Taxonomy" id="13658"/>
    <lineage>
        <taxon>Eukaryota</taxon>
        <taxon>Metazoa</taxon>
        <taxon>Ecdysozoa</taxon>
        <taxon>Nematoda</taxon>
        <taxon>Enoplea</taxon>
        <taxon>Dorylaimia</taxon>
        <taxon>Mermithida</taxon>
        <taxon>Mermithoidea</taxon>
        <taxon>Mermithidae</taxon>
        <taxon>Romanomermis</taxon>
    </lineage>
</organism>
<dbReference type="WBParaSite" id="nRc.2.0.1.t23942-RA">
    <property type="protein sequence ID" value="nRc.2.0.1.t23942-RA"/>
    <property type="gene ID" value="nRc.2.0.1.g23942"/>
</dbReference>
<reference evidence="2" key="1">
    <citation type="submission" date="2022-11" db="UniProtKB">
        <authorList>
            <consortium name="WormBaseParasite"/>
        </authorList>
    </citation>
    <scope>IDENTIFICATION</scope>
</reference>
<evidence type="ECO:0000313" key="1">
    <source>
        <dbReference type="Proteomes" id="UP000887565"/>
    </source>
</evidence>
<dbReference type="AlphaFoldDB" id="A0A915JCQ7"/>
<evidence type="ECO:0000313" key="2">
    <source>
        <dbReference type="WBParaSite" id="nRc.2.0.1.t23942-RA"/>
    </source>
</evidence>
<name>A0A915JCQ7_ROMCU</name>
<proteinExistence type="predicted"/>
<accession>A0A915JCQ7</accession>
<keyword evidence="1" id="KW-1185">Reference proteome</keyword>
<dbReference type="Proteomes" id="UP000887565">
    <property type="component" value="Unplaced"/>
</dbReference>